<dbReference type="EC" id="3.1.-.-" evidence="2"/>
<name>A0ABW1ISX9_9BACL</name>
<dbReference type="EMBL" id="JBHSQV010000177">
    <property type="protein sequence ID" value="MFC5988176.1"/>
    <property type="molecule type" value="Genomic_DNA"/>
</dbReference>
<dbReference type="SUPFAM" id="SSF56300">
    <property type="entry name" value="Metallo-dependent phosphatases"/>
    <property type="match status" value="1"/>
</dbReference>
<evidence type="ECO:0000313" key="2">
    <source>
        <dbReference type="EMBL" id="MFC5988176.1"/>
    </source>
</evidence>
<dbReference type="InterPro" id="IPR050126">
    <property type="entry name" value="Ap4A_hydrolase"/>
</dbReference>
<evidence type="ECO:0000313" key="3">
    <source>
        <dbReference type="Proteomes" id="UP001596250"/>
    </source>
</evidence>
<comment type="caution">
    <text evidence="2">The sequence shown here is derived from an EMBL/GenBank/DDBJ whole genome shotgun (WGS) entry which is preliminary data.</text>
</comment>
<dbReference type="Proteomes" id="UP001596250">
    <property type="component" value="Unassembled WGS sequence"/>
</dbReference>
<feature type="domain" description="Calcineurin-like phosphoesterase" evidence="1">
    <location>
        <begin position="9"/>
        <end position="202"/>
    </location>
</feature>
<keyword evidence="3" id="KW-1185">Reference proteome</keyword>
<sequence>MSHPNKASRLLVISDIHGHTDGLLLLLEKARYCPNADRLILLGDYIDSNPSTLSTLWTVQKLVAEGARAVPGNQETSLIKGLDQFHHSGTGMKGAHGIEDSIIQWLKDLPPYIVEDDYLFVHAGMRPDVPLHRQTLTDMTEIREEFWNVPDPCCEQTVIFGHTPTFKLGAPRGELWFGERKIGIDTGAKHECRLTLFDVHAGITYSCSTASHDRYRDFRIKENGVRNDSKAT</sequence>
<keyword evidence="2" id="KW-0378">Hydrolase</keyword>
<reference evidence="3" key="1">
    <citation type="journal article" date="2019" name="Int. J. Syst. Evol. Microbiol.">
        <title>The Global Catalogue of Microorganisms (GCM) 10K type strain sequencing project: providing services to taxonomists for standard genome sequencing and annotation.</title>
        <authorList>
            <consortium name="The Broad Institute Genomics Platform"/>
            <consortium name="The Broad Institute Genome Sequencing Center for Infectious Disease"/>
            <person name="Wu L."/>
            <person name="Ma J."/>
        </authorList>
    </citation>
    <scope>NUCLEOTIDE SEQUENCE [LARGE SCALE GENOMIC DNA]</scope>
    <source>
        <strain evidence="3">CCM 8749</strain>
    </source>
</reference>
<proteinExistence type="predicted"/>
<dbReference type="Gene3D" id="3.60.21.10">
    <property type="match status" value="1"/>
</dbReference>
<gene>
    <name evidence="2" type="ORF">ACFPXP_17380</name>
</gene>
<dbReference type="CDD" id="cd00144">
    <property type="entry name" value="MPP_PPP_family"/>
    <property type="match status" value="1"/>
</dbReference>
<organism evidence="2 3">
    <name type="scientific">Marinicrinis lubricantis</name>
    <dbReference type="NCBI Taxonomy" id="2086470"/>
    <lineage>
        <taxon>Bacteria</taxon>
        <taxon>Bacillati</taxon>
        <taxon>Bacillota</taxon>
        <taxon>Bacilli</taxon>
        <taxon>Bacillales</taxon>
        <taxon>Paenibacillaceae</taxon>
    </lineage>
</organism>
<dbReference type="InterPro" id="IPR029052">
    <property type="entry name" value="Metallo-depent_PP-like"/>
</dbReference>
<dbReference type="PANTHER" id="PTHR42850">
    <property type="entry name" value="METALLOPHOSPHOESTERASE"/>
    <property type="match status" value="1"/>
</dbReference>
<protein>
    <submittedName>
        <fullName evidence="2">Metallophosphoesterase family protein</fullName>
        <ecNumber evidence="2">3.1.-.-</ecNumber>
    </submittedName>
</protein>
<dbReference type="RefSeq" id="WP_379895625.1">
    <property type="nucleotide sequence ID" value="NZ_CBCSCT010000020.1"/>
</dbReference>
<evidence type="ECO:0000259" key="1">
    <source>
        <dbReference type="Pfam" id="PF00149"/>
    </source>
</evidence>
<accession>A0ABW1ISX9</accession>
<dbReference type="GO" id="GO:0016787">
    <property type="term" value="F:hydrolase activity"/>
    <property type="evidence" value="ECO:0007669"/>
    <property type="project" value="UniProtKB-KW"/>
</dbReference>
<dbReference type="InterPro" id="IPR004843">
    <property type="entry name" value="Calcineurin-like_PHP"/>
</dbReference>
<dbReference type="PANTHER" id="PTHR42850:SF4">
    <property type="entry name" value="ZINC-DEPENDENT ENDOPOLYPHOSPHATASE"/>
    <property type="match status" value="1"/>
</dbReference>
<dbReference type="Pfam" id="PF00149">
    <property type="entry name" value="Metallophos"/>
    <property type="match status" value="1"/>
</dbReference>